<accession>A0A0E9QZK9</accession>
<proteinExistence type="predicted"/>
<name>A0A0E9QZK9_ANGAN</name>
<reference evidence="1" key="2">
    <citation type="journal article" date="2015" name="Fish Shellfish Immunol.">
        <title>Early steps in the European eel (Anguilla anguilla)-Vibrio vulnificus interaction in the gills: Role of the RtxA13 toxin.</title>
        <authorList>
            <person name="Callol A."/>
            <person name="Pajuelo D."/>
            <person name="Ebbesson L."/>
            <person name="Teles M."/>
            <person name="MacKenzie S."/>
            <person name="Amaro C."/>
        </authorList>
    </citation>
    <scope>NUCLEOTIDE SEQUENCE</scope>
</reference>
<dbReference type="EMBL" id="GBXM01097689">
    <property type="protein sequence ID" value="JAH10888.1"/>
    <property type="molecule type" value="Transcribed_RNA"/>
</dbReference>
<evidence type="ECO:0000313" key="1">
    <source>
        <dbReference type="EMBL" id="JAH21523.1"/>
    </source>
</evidence>
<sequence>MRINKDQEWLSHTYFSNEEQMQLVMLFVGSRWFHGAKCRYSSKSTVNAMHCGVCTHTGISHSVPHSLARPKGTS</sequence>
<protein>
    <submittedName>
        <fullName evidence="1">Uncharacterized protein</fullName>
    </submittedName>
</protein>
<dbReference type="EMBL" id="GBXM01087054">
    <property type="protein sequence ID" value="JAH21523.1"/>
    <property type="molecule type" value="Transcribed_RNA"/>
</dbReference>
<organism evidence="1">
    <name type="scientific">Anguilla anguilla</name>
    <name type="common">European freshwater eel</name>
    <name type="synonym">Muraena anguilla</name>
    <dbReference type="NCBI Taxonomy" id="7936"/>
    <lineage>
        <taxon>Eukaryota</taxon>
        <taxon>Metazoa</taxon>
        <taxon>Chordata</taxon>
        <taxon>Craniata</taxon>
        <taxon>Vertebrata</taxon>
        <taxon>Euteleostomi</taxon>
        <taxon>Actinopterygii</taxon>
        <taxon>Neopterygii</taxon>
        <taxon>Teleostei</taxon>
        <taxon>Anguilliformes</taxon>
        <taxon>Anguillidae</taxon>
        <taxon>Anguilla</taxon>
    </lineage>
</organism>
<dbReference type="AlphaFoldDB" id="A0A0E9QZK9"/>
<reference evidence="1" key="1">
    <citation type="submission" date="2014-11" db="EMBL/GenBank/DDBJ databases">
        <authorList>
            <person name="Amaro Gonzalez C."/>
        </authorList>
    </citation>
    <scope>NUCLEOTIDE SEQUENCE</scope>
</reference>